<dbReference type="OrthoDB" id="2411855at2"/>
<evidence type="ECO:0000313" key="4">
    <source>
        <dbReference type="EMBL" id="SUM56840.1"/>
    </source>
</evidence>
<dbReference type="InterPro" id="IPR053959">
    <property type="entry name" value="YvlB/LiaX_N"/>
</dbReference>
<evidence type="ECO:0000259" key="2">
    <source>
        <dbReference type="Pfam" id="PF22746"/>
    </source>
</evidence>
<dbReference type="Proteomes" id="UP000032366">
    <property type="component" value="Unassembled WGS sequence"/>
</dbReference>
<name>A0A0D6XTV1_9STAP</name>
<dbReference type="Pfam" id="PF22746">
    <property type="entry name" value="SHOCT-like_DUF2089-C"/>
    <property type="match status" value="1"/>
</dbReference>
<evidence type="ECO:0000313" key="5">
    <source>
        <dbReference type="Proteomes" id="UP000032366"/>
    </source>
</evidence>
<dbReference type="Proteomes" id="UP000254100">
    <property type="component" value="Unassembled WGS sequence"/>
</dbReference>
<gene>
    <name evidence="4" type="ORF">NCTC13832_00498</name>
    <name evidence="3" type="ORF">TP70_00880</name>
</gene>
<organism evidence="4 6">
    <name type="scientific">Staphylococcus microti</name>
    <dbReference type="NCBI Taxonomy" id="569857"/>
    <lineage>
        <taxon>Bacteria</taxon>
        <taxon>Bacillati</taxon>
        <taxon>Bacillota</taxon>
        <taxon>Bacilli</taxon>
        <taxon>Bacillales</taxon>
        <taxon>Staphylococcaceae</taxon>
        <taxon>Staphylococcus</taxon>
    </lineage>
</organism>
<feature type="region of interest" description="Disordered" evidence="1">
    <location>
        <begin position="83"/>
        <end position="103"/>
    </location>
</feature>
<feature type="compositionally biased region" description="Basic and acidic residues" evidence="1">
    <location>
        <begin position="84"/>
        <end position="96"/>
    </location>
</feature>
<evidence type="ECO:0000256" key="1">
    <source>
        <dbReference type="SAM" id="MobiDB-lite"/>
    </source>
</evidence>
<dbReference type="EMBL" id="UHDT01000001">
    <property type="protein sequence ID" value="SUM56840.1"/>
    <property type="molecule type" value="Genomic_DNA"/>
</dbReference>
<dbReference type="STRING" id="569857.TP70_00880"/>
<dbReference type="AlphaFoldDB" id="A0A0D6XTV1"/>
<reference evidence="3 5" key="1">
    <citation type="submission" date="2015-01" db="EMBL/GenBank/DDBJ databases">
        <authorList>
            <person name="Guo J."/>
        </authorList>
    </citation>
    <scope>NUCLEOTIDE SEQUENCE [LARGE SCALE GENOMIC DNA]</scope>
    <source>
        <strain evidence="3 5">DSM 22147</strain>
    </source>
</reference>
<feature type="compositionally biased region" description="Low complexity" evidence="1">
    <location>
        <begin position="33"/>
        <end position="44"/>
    </location>
</feature>
<evidence type="ECO:0000313" key="3">
    <source>
        <dbReference type="EMBL" id="KIX91656.1"/>
    </source>
</evidence>
<evidence type="ECO:0000313" key="6">
    <source>
        <dbReference type="Proteomes" id="UP000254100"/>
    </source>
</evidence>
<feature type="domain" description="YvlB/LiaX N-terminal" evidence="2">
    <location>
        <begin position="7"/>
        <end position="32"/>
    </location>
</feature>
<dbReference type="EMBL" id="JXWY01000005">
    <property type="protein sequence ID" value="KIX91656.1"/>
    <property type="molecule type" value="Genomic_DNA"/>
</dbReference>
<protein>
    <recommendedName>
        <fullName evidence="2">YvlB/LiaX N-terminal domain-containing protein</fullName>
    </recommendedName>
</protein>
<proteinExistence type="predicted"/>
<feature type="region of interest" description="Disordered" evidence="1">
    <location>
        <begin position="32"/>
        <end position="61"/>
    </location>
</feature>
<accession>A0A0D6XTV1</accession>
<reference evidence="4 6" key="2">
    <citation type="submission" date="2018-06" db="EMBL/GenBank/DDBJ databases">
        <authorList>
            <consortium name="Pathogen Informatics"/>
            <person name="Doyle S."/>
        </authorList>
    </citation>
    <scope>NUCLEOTIDE SEQUENCE [LARGE SCALE GENOMIC DNA]</scope>
    <source>
        <strain evidence="4 6">NCTC13832</strain>
    </source>
</reference>
<dbReference type="RefSeq" id="WP_044358660.1">
    <property type="nucleotide sequence ID" value="NZ_JXWY01000005.1"/>
</dbReference>
<sequence>MQTAKVKVLELLADGKISVDDATLLLDAMGHEASTSQQAQATTSNDDKNTETAKQAETNIEDFVRDTFQNVTDTVRKGVQTADEQLKKAKEQRSDSDVDPFQQLEKTLREFSDRLNKK</sequence>
<keyword evidence="5" id="KW-1185">Reference proteome</keyword>